<name>A0ABX8UWL3_9BURK</name>
<feature type="transmembrane region" description="Helical" evidence="1">
    <location>
        <begin position="65"/>
        <end position="85"/>
    </location>
</feature>
<evidence type="ECO:0000256" key="1">
    <source>
        <dbReference type="SAM" id="Phobius"/>
    </source>
</evidence>
<feature type="transmembrane region" description="Helical" evidence="1">
    <location>
        <begin position="38"/>
        <end position="58"/>
    </location>
</feature>
<dbReference type="Pfam" id="PF04240">
    <property type="entry name" value="Caroten_synth"/>
    <property type="match status" value="1"/>
</dbReference>
<keyword evidence="1" id="KW-0812">Transmembrane</keyword>
<reference evidence="2 3" key="1">
    <citation type="submission" date="2021-07" db="EMBL/GenBank/DDBJ databases">
        <title>Paraburkholderia edwinii protects Aspergillus sp. from phenazines by acting as a toxin sponge.</title>
        <authorList>
            <person name="Dahlstrom K.M."/>
            <person name="Newman D.K."/>
        </authorList>
    </citation>
    <scope>NUCLEOTIDE SEQUENCE [LARGE SCALE GENOMIC DNA]</scope>
    <source>
        <strain evidence="2 3">Pe01</strain>
    </source>
</reference>
<dbReference type="Proteomes" id="UP000826462">
    <property type="component" value="Chromosome 2"/>
</dbReference>
<keyword evidence="3" id="KW-1185">Reference proteome</keyword>
<gene>
    <name evidence="2" type="ORF">KZJ38_27610</name>
</gene>
<dbReference type="RefSeq" id="WP_219803142.1">
    <property type="nucleotide sequence ID" value="NZ_CP080096.1"/>
</dbReference>
<keyword evidence="1" id="KW-1133">Transmembrane helix</keyword>
<feature type="transmembrane region" description="Helical" evidence="1">
    <location>
        <begin position="217"/>
        <end position="236"/>
    </location>
</feature>
<feature type="transmembrane region" description="Helical" evidence="1">
    <location>
        <begin position="263"/>
        <end position="282"/>
    </location>
</feature>
<organism evidence="2 3">
    <name type="scientific">Paraburkholderia edwinii</name>
    <dbReference type="NCBI Taxonomy" id="2861782"/>
    <lineage>
        <taxon>Bacteria</taxon>
        <taxon>Pseudomonadati</taxon>
        <taxon>Pseudomonadota</taxon>
        <taxon>Betaproteobacteria</taxon>
        <taxon>Burkholderiales</taxon>
        <taxon>Burkholderiaceae</taxon>
        <taxon>Paraburkholderia</taxon>
    </lineage>
</organism>
<dbReference type="PANTHER" id="PTHR39419:SF1">
    <property type="entry name" value="SLL0814 PROTEIN"/>
    <property type="match status" value="1"/>
</dbReference>
<feature type="transmembrane region" description="Helical" evidence="1">
    <location>
        <begin position="138"/>
        <end position="156"/>
    </location>
</feature>
<dbReference type="InterPro" id="IPR007354">
    <property type="entry name" value="CruF-like"/>
</dbReference>
<evidence type="ECO:0000313" key="2">
    <source>
        <dbReference type="EMBL" id="QYD73397.1"/>
    </source>
</evidence>
<feature type="transmembrane region" description="Helical" evidence="1">
    <location>
        <begin position="12"/>
        <end position="32"/>
    </location>
</feature>
<dbReference type="EMBL" id="CP080096">
    <property type="protein sequence ID" value="QYD73397.1"/>
    <property type="molecule type" value="Genomic_DNA"/>
</dbReference>
<accession>A0ABX8UWL3</accession>
<protein>
    <submittedName>
        <fullName evidence="2">Carotenoid biosynthesis protein</fullName>
    </submittedName>
</protein>
<feature type="transmembrane region" description="Helical" evidence="1">
    <location>
        <begin position="176"/>
        <end position="196"/>
    </location>
</feature>
<proteinExistence type="predicted"/>
<feature type="transmembrane region" description="Helical" evidence="1">
    <location>
        <begin position="105"/>
        <end position="126"/>
    </location>
</feature>
<dbReference type="PANTHER" id="PTHR39419">
    <property type="entry name" value="SLL0814 PROTEIN"/>
    <property type="match status" value="1"/>
</dbReference>
<sequence length="296" mass="32382">MTRTHNSSGALRLRLCWVLAFCWFIVFLSGTLPGSNTAVSQSLQALLLLLFVVLHASLSYGYKGFATYAGIACVVSFVMEATSIQSGFPFGFYTHNVAGLKPLGVPLYVPLVYMTAGWMAWVLSQLITRDQPSEASGAARFTTPLIAAFVLTFFDFPLDPTGATVQGLWTFRHPGGYFGVPLTNFLGWLLTGWLFFQLFALLERRFGSERASTVHSSGYWLLPCLVWAGMAVQFPIKYATSPQGTVSVGARVFVIADVYESSVIAALLTMVFAALVAIMRIWSPAAVAQRDEQRGK</sequence>
<evidence type="ECO:0000313" key="3">
    <source>
        <dbReference type="Proteomes" id="UP000826462"/>
    </source>
</evidence>
<keyword evidence="1" id="KW-0472">Membrane</keyword>